<dbReference type="Proteomes" id="UP001497453">
    <property type="component" value="Chromosome 6"/>
</dbReference>
<dbReference type="Gene3D" id="3.30.560.10">
    <property type="entry name" value="Glucose Oxidase, domain 3"/>
    <property type="match status" value="1"/>
</dbReference>
<comment type="cofactor">
    <cofactor evidence="1">
        <name>FAD</name>
        <dbReference type="ChEBI" id="CHEBI:57692"/>
    </cofactor>
</comment>
<dbReference type="Pfam" id="PF00732">
    <property type="entry name" value="GMC_oxred_N"/>
    <property type="match status" value="1"/>
</dbReference>
<evidence type="ECO:0000259" key="7">
    <source>
        <dbReference type="Pfam" id="PF05199"/>
    </source>
</evidence>
<organism evidence="8 9">
    <name type="scientific">Somion occarium</name>
    <dbReference type="NCBI Taxonomy" id="3059160"/>
    <lineage>
        <taxon>Eukaryota</taxon>
        <taxon>Fungi</taxon>
        <taxon>Dikarya</taxon>
        <taxon>Basidiomycota</taxon>
        <taxon>Agaricomycotina</taxon>
        <taxon>Agaricomycetes</taxon>
        <taxon>Polyporales</taxon>
        <taxon>Cerrenaceae</taxon>
        <taxon>Somion</taxon>
    </lineage>
</organism>
<name>A0ABP1DRV8_9APHY</name>
<reference evidence="9" key="1">
    <citation type="submission" date="2024-04" db="EMBL/GenBank/DDBJ databases">
        <authorList>
            <person name="Shaw F."/>
            <person name="Minotto A."/>
        </authorList>
    </citation>
    <scope>NUCLEOTIDE SEQUENCE [LARGE SCALE GENOMIC DNA]</scope>
</reference>
<evidence type="ECO:0000256" key="3">
    <source>
        <dbReference type="ARBA" id="ARBA00022630"/>
    </source>
</evidence>
<dbReference type="EMBL" id="OZ037949">
    <property type="protein sequence ID" value="CAL1710567.1"/>
    <property type="molecule type" value="Genomic_DNA"/>
</dbReference>
<gene>
    <name evidence="8" type="ORF">GFSPODELE1_LOCUS7889</name>
</gene>
<evidence type="ECO:0000256" key="1">
    <source>
        <dbReference type="ARBA" id="ARBA00001974"/>
    </source>
</evidence>
<feature type="signal peptide" evidence="5">
    <location>
        <begin position="1"/>
        <end position="22"/>
    </location>
</feature>
<dbReference type="PIRSF" id="PIRSF000137">
    <property type="entry name" value="Alcohol_oxidase"/>
    <property type="match status" value="1"/>
</dbReference>
<dbReference type="Gene3D" id="3.50.50.60">
    <property type="entry name" value="FAD/NAD(P)-binding domain"/>
    <property type="match status" value="1"/>
</dbReference>
<feature type="domain" description="Glucose-methanol-choline oxidoreductase N-terminal" evidence="6">
    <location>
        <begin position="36"/>
        <end position="348"/>
    </location>
</feature>
<feature type="domain" description="Glucose-methanol-choline oxidoreductase C-terminal" evidence="7">
    <location>
        <begin position="454"/>
        <end position="590"/>
    </location>
</feature>
<keyword evidence="3" id="KW-0285">Flavoprotein</keyword>
<dbReference type="InterPro" id="IPR036188">
    <property type="entry name" value="FAD/NAD-bd_sf"/>
</dbReference>
<proteinExistence type="inferred from homology"/>
<dbReference type="Pfam" id="PF05199">
    <property type="entry name" value="GMC_oxred_C"/>
    <property type="match status" value="1"/>
</dbReference>
<evidence type="ECO:0000259" key="6">
    <source>
        <dbReference type="Pfam" id="PF00732"/>
    </source>
</evidence>
<accession>A0ABP1DRV8</accession>
<evidence type="ECO:0000256" key="4">
    <source>
        <dbReference type="ARBA" id="ARBA00022827"/>
    </source>
</evidence>
<keyword evidence="5" id="KW-0732">Signal</keyword>
<keyword evidence="4" id="KW-0274">FAD</keyword>
<protein>
    <submittedName>
        <fullName evidence="8">Uncharacterized protein</fullName>
    </submittedName>
</protein>
<dbReference type="SUPFAM" id="SSF54373">
    <property type="entry name" value="FAD-linked reductases, C-terminal domain"/>
    <property type="match status" value="1"/>
</dbReference>
<sequence length="603" mass="63709">MKLSFLVLPLLHLSSLSNLCSAAFFTSPSQLSKKQYDFVIVGGGTAGSVLANRLTENSKVSVLVIEAGVNHQGNLNLEVPFLGVTLSGTQVDWNFTTTPQNGLNGRVLPYARGFVLGGSGSINLLTFNRGSDDVWNRWASLTKDQGWSWNSVKKYYLKSSSLVPPADGHDFTGQANPAVHGNGPVEVSVPGFSLPIDDLVVSTSNQLGGRFSFNVDFNSGKFVGVGELGFMQSSIGGGERSSAATAYLEPVESRRNLDILINAQVTKLIQSGTSKSGPIFQVAEIGQPGSSKRWQVMALKEVILSAGVIGTPQLLLLSGIGPSAALTSLQITPLVDLPDVGTNLADHPLVPNYFQVSSNGTWDDVLRNGDNFGATLGLWQASRQGLFVNSPGNTLAYTRLPANSPALAGISDPAAGSRSAHTELIFVDGFAPFGSVPQPATGNFVTVLTAVVSPTSRGSVTLASTDPFAKPLINPSILSTNFDIQAMVQAIKDAQTFLNATPWQKDFKPVPFGDLANARTDTDKASFARQNSVTVNHPAGTARMSPANSNWGVVDSQLKLKGAQGVRIVDASVFPVIPECHIQGPVYIVAERAADLIKSAYGL</sequence>
<dbReference type="SUPFAM" id="SSF51905">
    <property type="entry name" value="FAD/NAD(P)-binding domain"/>
    <property type="match status" value="1"/>
</dbReference>
<dbReference type="InterPro" id="IPR007867">
    <property type="entry name" value="GMC_OxRtase_C"/>
</dbReference>
<keyword evidence="9" id="KW-1185">Reference proteome</keyword>
<feature type="chain" id="PRO_5047043193" evidence="5">
    <location>
        <begin position="23"/>
        <end position="603"/>
    </location>
</feature>
<evidence type="ECO:0000313" key="9">
    <source>
        <dbReference type="Proteomes" id="UP001497453"/>
    </source>
</evidence>
<dbReference type="PANTHER" id="PTHR11552:SF147">
    <property type="entry name" value="CHOLINE DEHYDROGENASE, MITOCHONDRIAL"/>
    <property type="match status" value="1"/>
</dbReference>
<evidence type="ECO:0000256" key="2">
    <source>
        <dbReference type="ARBA" id="ARBA00010790"/>
    </source>
</evidence>
<evidence type="ECO:0000313" key="8">
    <source>
        <dbReference type="EMBL" id="CAL1710567.1"/>
    </source>
</evidence>
<comment type="similarity">
    <text evidence="2">Belongs to the GMC oxidoreductase family.</text>
</comment>
<dbReference type="InterPro" id="IPR012132">
    <property type="entry name" value="GMC_OxRdtase"/>
</dbReference>
<dbReference type="PANTHER" id="PTHR11552">
    <property type="entry name" value="GLUCOSE-METHANOL-CHOLINE GMC OXIDOREDUCTASE"/>
    <property type="match status" value="1"/>
</dbReference>
<evidence type="ECO:0000256" key="5">
    <source>
        <dbReference type="SAM" id="SignalP"/>
    </source>
</evidence>
<dbReference type="InterPro" id="IPR000172">
    <property type="entry name" value="GMC_OxRdtase_N"/>
</dbReference>